<evidence type="ECO:0000256" key="1">
    <source>
        <dbReference type="ARBA" id="ARBA00022737"/>
    </source>
</evidence>
<feature type="compositionally biased region" description="Polar residues" evidence="4">
    <location>
        <begin position="104"/>
        <end position="117"/>
    </location>
</feature>
<accession>A0AAV2MMI8</accession>
<feature type="region of interest" description="Disordered" evidence="4">
    <location>
        <begin position="95"/>
        <end position="117"/>
    </location>
</feature>
<feature type="repeat" description="ANK" evidence="3">
    <location>
        <begin position="28"/>
        <end position="60"/>
    </location>
</feature>
<dbReference type="InterPro" id="IPR002110">
    <property type="entry name" value="Ankyrin_rpt"/>
</dbReference>
<proteinExistence type="predicted"/>
<feature type="compositionally biased region" description="Polar residues" evidence="4">
    <location>
        <begin position="373"/>
        <end position="388"/>
    </location>
</feature>
<name>A0AAV2MMI8_KNICA</name>
<feature type="region of interest" description="Disordered" evidence="4">
    <location>
        <begin position="153"/>
        <end position="177"/>
    </location>
</feature>
<feature type="region of interest" description="Disordered" evidence="4">
    <location>
        <begin position="504"/>
        <end position="532"/>
    </location>
</feature>
<keyword evidence="1" id="KW-0677">Repeat</keyword>
<evidence type="ECO:0000256" key="3">
    <source>
        <dbReference type="PROSITE-ProRule" id="PRU00023"/>
    </source>
</evidence>
<dbReference type="InterPro" id="IPR051165">
    <property type="entry name" value="Multifunctional_ANK_Repeat"/>
</dbReference>
<dbReference type="SUPFAM" id="SSF48403">
    <property type="entry name" value="Ankyrin repeat"/>
    <property type="match status" value="1"/>
</dbReference>
<organism evidence="5 6">
    <name type="scientific">Knipowitschia caucasica</name>
    <name type="common">Caucasian dwarf goby</name>
    <name type="synonym">Pomatoschistus caucasicus</name>
    <dbReference type="NCBI Taxonomy" id="637954"/>
    <lineage>
        <taxon>Eukaryota</taxon>
        <taxon>Metazoa</taxon>
        <taxon>Chordata</taxon>
        <taxon>Craniata</taxon>
        <taxon>Vertebrata</taxon>
        <taxon>Euteleostomi</taxon>
        <taxon>Actinopterygii</taxon>
        <taxon>Neopterygii</taxon>
        <taxon>Teleostei</taxon>
        <taxon>Neoteleostei</taxon>
        <taxon>Acanthomorphata</taxon>
        <taxon>Gobiaria</taxon>
        <taxon>Gobiiformes</taxon>
        <taxon>Gobioidei</taxon>
        <taxon>Gobiidae</taxon>
        <taxon>Gobiinae</taxon>
        <taxon>Knipowitschia</taxon>
    </lineage>
</organism>
<dbReference type="AlphaFoldDB" id="A0AAV2MMI8"/>
<dbReference type="PANTHER" id="PTHR24123">
    <property type="entry name" value="ANKYRIN REPEAT-CONTAINING"/>
    <property type="match status" value="1"/>
</dbReference>
<evidence type="ECO:0000313" key="5">
    <source>
        <dbReference type="EMBL" id="CAL1614669.1"/>
    </source>
</evidence>
<keyword evidence="6" id="KW-1185">Reference proteome</keyword>
<feature type="region of interest" description="Disordered" evidence="4">
    <location>
        <begin position="460"/>
        <end position="484"/>
    </location>
</feature>
<reference evidence="5 6" key="1">
    <citation type="submission" date="2024-04" db="EMBL/GenBank/DDBJ databases">
        <authorList>
            <person name="Waldvogel A.-M."/>
            <person name="Schoenle A."/>
        </authorList>
    </citation>
    <scope>NUCLEOTIDE SEQUENCE [LARGE SCALE GENOMIC DNA]</scope>
</reference>
<dbReference type="EMBL" id="OZ035831">
    <property type="protein sequence ID" value="CAL1614669.1"/>
    <property type="molecule type" value="Genomic_DNA"/>
</dbReference>
<gene>
    <name evidence="5" type="ORF">KC01_LOCUS40705</name>
</gene>
<dbReference type="Gene3D" id="1.25.40.20">
    <property type="entry name" value="Ankyrin repeat-containing domain"/>
    <property type="match status" value="1"/>
</dbReference>
<feature type="compositionally biased region" description="Polar residues" evidence="4">
    <location>
        <begin position="277"/>
        <end position="288"/>
    </location>
</feature>
<dbReference type="Pfam" id="PF12796">
    <property type="entry name" value="Ank_2"/>
    <property type="match status" value="1"/>
</dbReference>
<dbReference type="PROSITE" id="PS50088">
    <property type="entry name" value="ANK_REPEAT"/>
    <property type="match status" value="1"/>
</dbReference>
<keyword evidence="2 3" id="KW-0040">ANK repeat</keyword>
<feature type="region of interest" description="Disordered" evidence="4">
    <location>
        <begin position="268"/>
        <end position="309"/>
    </location>
</feature>
<evidence type="ECO:0000313" key="6">
    <source>
        <dbReference type="Proteomes" id="UP001497482"/>
    </source>
</evidence>
<dbReference type="Proteomes" id="UP001497482">
    <property type="component" value="Chromosome 9"/>
</dbReference>
<protein>
    <submittedName>
        <fullName evidence="5">Uncharacterized protein</fullName>
    </submittedName>
</protein>
<evidence type="ECO:0000256" key="4">
    <source>
        <dbReference type="SAM" id="MobiDB-lite"/>
    </source>
</evidence>
<dbReference type="PROSITE" id="PS50297">
    <property type="entry name" value="ANK_REP_REGION"/>
    <property type="match status" value="1"/>
</dbReference>
<sequence>MNKPTSENLGLMIKRKKVCKRTCLDPDSGHTALHEAALRGLPEACVLLLQAGAVVNVCGPGGLTPLHHALQNSHLQVPPPHTHTLTPLHHALQNSHLQVPPPHTHSSASRPSELTSAGASSTHSLLCITPFRTHICRCPLHTLTPLHHALQNSHLQVPPPHTHSSASRPSELTSAGAPSTHSLLCITPFRTHICRCPLHTLTPLHHALQNSHLQVPLHTLTPLHHALQNSHLQVPLHTLTPLHHALQNSHLQVPLHTLTPLHHALQNSHLQVPPPHTHSSASRPSELTSAGAPPHTHSSASRPSELTSAGASSTHSLLCITPFRTHICRSLLHTLTPLHHALQNSHLQVPLHTLTPLHHALQNSHLQVPPPHTHSSASRPSELTSAGAPSTHSLLCITPFRTHICRCPLHTLTPLHHALQNSHLQVPPPHTHSSASRPSELTSAGALHTLTPLHHALQNSHLQVPPPHTHSSASRPSELTSAGAPSTHSLLCITPFRTHICRPSGSEHSEDWTFQATQNYRTNEEERTETED</sequence>
<dbReference type="SMART" id="SM00248">
    <property type="entry name" value="ANK"/>
    <property type="match status" value="2"/>
</dbReference>
<dbReference type="InterPro" id="IPR036770">
    <property type="entry name" value="Ankyrin_rpt-contain_sf"/>
</dbReference>
<feature type="compositionally biased region" description="Polar residues" evidence="4">
    <location>
        <begin position="469"/>
        <end position="484"/>
    </location>
</feature>
<feature type="region of interest" description="Disordered" evidence="4">
    <location>
        <begin position="364"/>
        <end position="388"/>
    </location>
</feature>
<dbReference type="PANTHER" id="PTHR24123:SF33">
    <property type="entry name" value="PROTEIN HOS4"/>
    <property type="match status" value="1"/>
</dbReference>
<feature type="compositionally biased region" description="Polar residues" evidence="4">
    <location>
        <begin position="296"/>
        <end position="309"/>
    </location>
</feature>
<evidence type="ECO:0000256" key="2">
    <source>
        <dbReference type="ARBA" id="ARBA00023043"/>
    </source>
</evidence>
<feature type="compositionally biased region" description="Polar residues" evidence="4">
    <location>
        <begin position="162"/>
        <end position="177"/>
    </location>
</feature>